<dbReference type="Proteomes" id="UP000696184">
    <property type="component" value="Unassembled WGS sequence"/>
</dbReference>
<name>A0ABS0U4R9_9GAMM</name>
<comment type="caution">
    <text evidence="1">The sequence shown here is derived from an EMBL/GenBank/DDBJ whole genome shotgun (WGS) entry which is preliminary data.</text>
</comment>
<evidence type="ECO:0000313" key="2">
    <source>
        <dbReference type="Proteomes" id="UP000696184"/>
    </source>
</evidence>
<reference evidence="1 2" key="1">
    <citation type="submission" date="2020-08" db="EMBL/GenBank/DDBJ databases">
        <title>Description of Xenorhabdus lircayensis sp. nov., the symbiotic bacterium associated with the entomopathogenic nematode Steirnernema unicornum.</title>
        <authorList>
            <person name="Castaneda-Alvarez C."/>
            <person name="Prodan S."/>
            <person name="Zamorano A."/>
            <person name="San-Blas E."/>
            <person name="Aballay E."/>
        </authorList>
    </citation>
    <scope>NUCLEOTIDE SEQUENCE [LARGE SCALE GENOMIC DNA]</scope>
    <source>
        <strain evidence="1 2">VLS</strain>
    </source>
</reference>
<sequence>MSERSQQSSNLKDDGYINKTIAKNHSLSSYFSTNLSNRFGNAIISAPQYSETVLSILLKMAMMIKKNHLIIQINQTVKSDKINKIQHPMKFHENNLKIDKALKYHKAGKISLDMKCNMLDPIWRTGIDSSQPANKNYQSHLRHRRIDKTVEMTGPNVYARFFNLYSLGYLPEKIQIHSRNNLLFKEVDASAKWSATNWHKKKK</sequence>
<keyword evidence="2" id="KW-1185">Reference proteome</keyword>
<gene>
    <name evidence="1" type="ORF">H8A87_09140</name>
</gene>
<proteinExistence type="predicted"/>
<dbReference type="EMBL" id="JACOII010000034">
    <property type="protein sequence ID" value="MBI6548878.1"/>
    <property type="molecule type" value="Genomic_DNA"/>
</dbReference>
<protein>
    <submittedName>
        <fullName evidence="1">Uncharacterized protein</fullName>
    </submittedName>
</protein>
<dbReference type="RefSeq" id="WP_198689659.1">
    <property type="nucleotide sequence ID" value="NZ_CAWPUD010000032.1"/>
</dbReference>
<evidence type="ECO:0000313" key="1">
    <source>
        <dbReference type="EMBL" id="MBI6548878.1"/>
    </source>
</evidence>
<organism evidence="1 2">
    <name type="scientific">Xenorhabdus lircayensis</name>
    <dbReference type="NCBI Taxonomy" id="2763499"/>
    <lineage>
        <taxon>Bacteria</taxon>
        <taxon>Pseudomonadati</taxon>
        <taxon>Pseudomonadota</taxon>
        <taxon>Gammaproteobacteria</taxon>
        <taxon>Enterobacterales</taxon>
        <taxon>Morganellaceae</taxon>
        <taxon>Xenorhabdus</taxon>
    </lineage>
</organism>
<accession>A0ABS0U4R9</accession>